<dbReference type="Proteomes" id="UP001596157">
    <property type="component" value="Unassembled WGS sequence"/>
</dbReference>
<sequence length="49" mass="5509">MSGNPEWDWRAYSADTLKDESLRRTQELRLLLSDAVAGSRDGMPLSTPD</sequence>
<dbReference type="RefSeq" id="WP_378250322.1">
    <property type="nucleotide sequence ID" value="NZ_JBHSKF010000017.1"/>
</dbReference>
<evidence type="ECO:0000313" key="2">
    <source>
        <dbReference type="Proteomes" id="UP001596157"/>
    </source>
</evidence>
<accession>A0ABW0EW74</accession>
<gene>
    <name evidence="1" type="ORF">ACFPM7_25550</name>
</gene>
<organism evidence="1 2">
    <name type="scientific">Actinokineospora guangxiensis</name>
    <dbReference type="NCBI Taxonomy" id="1490288"/>
    <lineage>
        <taxon>Bacteria</taxon>
        <taxon>Bacillati</taxon>
        <taxon>Actinomycetota</taxon>
        <taxon>Actinomycetes</taxon>
        <taxon>Pseudonocardiales</taxon>
        <taxon>Pseudonocardiaceae</taxon>
        <taxon>Actinokineospora</taxon>
    </lineage>
</organism>
<proteinExistence type="predicted"/>
<comment type="caution">
    <text evidence="1">The sequence shown here is derived from an EMBL/GenBank/DDBJ whole genome shotgun (WGS) entry which is preliminary data.</text>
</comment>
<reference evidence="2" key="1">
    <citation type="journal article" date="2019" name="Int. J. Syst. Evol. Microbiol.">
        <title>The Global Catalogue of Microorganisms (GCM) 10K type strain sequencing project: providing services to taxonomists for standard genome sequencing and annotation.</title>
        <authorList>
            <consortium name="The Broad Institute Genomics Platform"/>
            <consortium name="The Broad Institute Genome Sequencing Center for Infectious Disease"/>
            <person name="Wu L."/>
            <person name="Ma J."/>
        </authorList>
    </citation>
    <scope>NUCLEOTIDE SEQUENCE [LARGE SCALE GENOMIC DNA]</scope>
    <source>
        <strain evidence="2">CCUG 59778</strain>
    </source>
</reference>
<name>A0ABW0EW74_9PSEU</name>
<protein>
    <submittedName>
        <fullName evidence="1">Uncharacterized protein</fullName>
    </submittedName>
</protein>
<dbReference type="EMBL" id="JBHSKF010000017">
    <property type="protein sequence ID" value="MFC5290431.1"/>
    <property type="molecule type" value="Genomic_DNA"/>
</dbReference>
<evidence type="ECO:0000313" key="1">
    <source>
        <dbReference type="EMBL" id="MFC5290431.1"/>
    </source>
</evidence>
<keyword evidence="2" id="KW-1185">Reference proteome</keyword>